<reference evidence="1" key="1">
    <citation type="journal article" date="2014" name="Front. Microbiol.">
        <title>High frequency of phylogenetically diverse reductive dehalogenase-homologous genes in deep subseafloor sedimentary metagenomes.</title>
        <authorList>
            <person name="Kawai M."/>
            <person name="Futagami T."/>
            <person name="Toyoda A."/>
            <person name="Takaki Y."/>
            <person name="Nishi S."/>
            <person name="Hori S."/>
            <person name="Arai W."/>
            <person name="Tsubouchi T."/>
            <person name="Morono Y."/>
            <person name="Uchiyama I."/>
            <person name="Ito T."/>
            <person name="Fujiyama A."/>
            <person name="Inagaki F."/>
            <person name="Takami H."/>
        </authorList>
    </citation>
    <scope>NUCLEOTIDE SEQUENCE</scope>
    <source>
        <strain evidence="1">Expedition CK06-06</strain>
    </source>
</reference>
<protein>
    <submittedName>
        <fullName evidence="1">Uncharacterized protein</fullName>
    </submittedName>
</protein>
<gene>
    <name evidence="1" type="ORF">S12H4_38691</name>
</gene>
<proteinExistence type="predicted"/>
<feature type="non-terminal residue" evidence="1">
    <location>
        <position position="1"/>
    </location>
</feature>
<organism evidence="1">
    <name type="scientific">marine sediment metagenome</name>
    <dbReference type="NCBI Taxonomy" id="412755"/>
    <lineage>
        <taxon>unclassified sequences</taxon>
        <taxon>metagenomes</taxon>
        <taxon>ecological metagenomes</taxon>
    </lineage>
</organism>
<accession>X1UPE5</accession>
<sequence>IKPVTKEDWMFVNLMTDVPLTPQMLESEVVRRWGEWEK</sequence>
<dbReference type="AlphaFoldDB" id="X1UPE5"/>
<dbReference type="EMBL" id="BARW01023312">
    <property type="protein sequence ID" value="GAI94229.1"/>
    <property type="molecule type" value="Genomic_DNA"/>
</dbReference>
<comment type="caution">
    <text evidence="1">The sequence shown here is derived from an EMBL/GenBank/DDBJ whole genome shotgun (WGS) entry which is preliminary data.</text>
</comment>
<name>X1UPE5_9ZZZZ</name>
<evidence type="ECO:0000313" key="1">
    <source>
        <dbReference type="EMBL" id="GAI94229.1"/>
    </source>
</evidence>